<dbReference type="AlphaFoldDB" id="A0AAV6NF74"/>
<feature type="non-terminal residue" evidence="1">
    <location>
        <position position="1"/>
    </location>
</feature>
<comment type="caution">
    <text evidence="1">The sequence shown here is derived from an EMBL/GenBank/DDBJ whole genome shotgun (WGS) entry which is preliminary data.</text>
</comment>
<gene>
    <name evidence="1" type="ORF">SDJN03_10459</name>
</gene>
<proteinExistence type="predicted"/>
<evidence type="ECO:0000313" key="2">
    <source>
        <dbReference type="Proteomes" id="UP000685013"/>
    </source>
</evidence>
<dbReference type="EMBL" id="JAGKQH010000006">
    <property type="protein sequence ID" value="KAG6597279.1"/>
    <property type="molecule type" value="Genomic_DNA"/>
</dbReference>
<dbReference type="Proteomes" id="UP000685013">
    <property type="component" value="Chromosome 6"/>
</dbReference>
<keyword evidence="2" id="KW-1185">Reference proteome</keyword>
<protein>
    <submittedName>
        <fullName evidence="1">Uncharacterized protein</fullName>
    </submittedName>
</protein>
<reference evidence="1 2" key="1">
    <citation type="journal article" date="2021" name="Hortic Res">
        <title>The domestication of Cucurbita argyrosperma as revealed by the genome of its wild relative.</title>
        <authorList>
            <person name="Barrera-Redondo J."/>
            <person name="Sanchez-de la Vega G."/>
            <person name="Aguirre-Liguori J.A."/>
            <person name="Castellanos-Morales G."/>
            <person name="Gutierrez-Guerrero Y.T."/>
            <person name="Aguirre-Dugua X."/>
            <person name="Aguirre-Planter E."/>
            <person name="Tenaillon M.I."/>
            <person name="Lira-Saade R."/>
            <person name="Eguiarte L.E."/>
        </authorList>
    </citation>
    <scope>NUCLEOTIDE SEQUENCE [LARGE SCALE GENOMIC DNA]</scope>
    <source>
        <strain evidence="1">JBR-2021</strain>
    </source>
</reference>
<accession>A0AAV6NF74</accession>
<name>A0AAV6NF74_9ROSI</name>
<organism evidence="1 2">
    <name type="scientific">Cucurbita argyrosperma subsp. sororia</name>
    <dbReference type="NCBI Taxonomy" id="37648"/>
    <lineage>
        <taxon>Eukaryota</taxon>
        <taxon>Viridiplantae</taxon>
        <taxon>Streptophyta</taxon>
        <taxon>Embryophyta</taxon>
        <taxon>Tracheophyta</taxon>
        <taxon>Spermatophyta</taxon>
        <taxon>Magnoliopsida</taxon>
        <taxon>eudicotyledons</taxon>
        <taxon>Gunneridae</taxon>
        <taxon>Pentapetalae</taxon>
        <taxon>rosids</taxon>
        <taxon>fabids</taxon>
        <taxon>Cucurbitales</taxon>
        <taxon>Cucurbitaceae</taxon>
        <taxon>Cucurbiteae</taxon>
        <taxon>Cucurbita</taxon>
    </lineage>
</organism>
<evidence type="ECO:0000313" key="1">
    <source>
        <dbReference type="EMBL" id="KAG6597279.1"/>
    </source>
</evidence>
<sequence length="119" mass="13797">MGLTRAHLGEWWRVVGIREAPKRTKSNEDCKYRIISRKGGRKDVKFFKQNTSTYMEWKPRLLLYRLPPPPPPPPPPFPVSFCSPILLPPLRFCKFLAVPRSILPLLPLFAVPSSARFER</sequence>